<reference evidence="1" key="2">
    <citation type="journal article" date="2015" name="Data Brief">
        <title>Shoot transcriptome of the giant reed, Arundo donax.</title>
        <authorList>
            <person name="Barrero R.A."/>
            <person name="Guerrero F.D."/>
            <person name="Moolhuijzen P."/>
            <person name="Goolsby J.A."/>
            <person name="Tidwell J."/>
            <person name="Bellgard S.E."/>
            <person name="Bellgard M.I."/>
        </authorList>
    </citation>
    <scope>NUCLEOTIDE SEQUENCE</scope>
    <source>
        <tissue evidence="1">Shoot tissue taken approximately 20 cm above the soil surface</tissue>
    </source>
</reference>
<protein>
    <submittedName>
        <fullName evidence="1">Ser1</fullName>
    </submittedName>
</protein>
<accession>A0A0A9AMU1</accession>
<name>A0A0A9AMU1_ARUDO</name>
<dbReference type="EMBL" id="GBRH01247655">
    <property type="protein sequence ID" value="JAD50240.1"/>
    <property type="molecule type" value="Transcribed_RNA"/>
</dbReference>
<organism evidence="1">
    <name type="scientific">Arundo donax</name>
    <name type="common">Giant reed</name>
    <name type="synonym">Donax arundinaceus</name>
    <dbReference type="NCBI Taxonomy" id="35708"/>
    <lineage>
        <taxon>Eukaryota</taxon>
        <taxon>Viridiplantae</taxon>
        <taxon>Streptophyta</taxon>
        <taxon>Embryophyta</taxon>
        <taxon>Tracheophyta</taxon>
        <taxon>Spermatophyta</taxon>
        <taxon>Magnoliopsida</taxon>
        <taxon>Liliopsida</taxon>
        <taxon>Poales</taxon>
        <taxon>Poaceae</taxon>
        <taxon>PACMAD clade</taxon>
        <taxon>Arundinoideae</taxon>
        <taxon>Arundineae</taxon>
        <taxon>Arundo</taxon>
    </lineage>
</organism>
<reference evidence="1" key="1">
    <citation type="submission" date="2014-09" db="EMBL/GenBank/DDBJ databases">
        <authorList>
            <person name="Magalhaes I.L.F."/>
            <person name="Oliveira U."/>
            <person name="Santos F.R."/>
            <person name="Vidigal T.H.D.A."/>
            <person name="Brescovit A.D."/>
            <person name="Santos A.J."/>
        </authorList>
    </citation>
    <scope>NUCLEOTIDE SEQUENCE</scope>
    <source>
        <tissue evidence="1">Shoot tissue taken approximately 20 cm above the soil surface</tissue>
    </source>
</reference>
<dbReference type="AlphaFoldDB" id="A0A0A9AMU1"/>
<evidence type="ECO:0000313" key="1">
    <source>
        <dbReference type="EMBL" id="JAD50240.1"/>
    </source>
</evidence>
<sequence length="81" mass="9161">MGGCTESHSAKLEWKQGTKSASYHNYSLKKEKKVTTTTITGNEIWVKQAILAVRKYLAKEKNCEHIPFSKATMSSILQRSK</sequence>
<proteinExistence type="predicted"/>